<evidence type="ECO:0000313" key="1">
    <source>
        <dbReference type="EMBL" id="KAI0089044.1"/>
    </source>
</evidence>
<organism evidence="1 2">
    <name type="scientific">Irpex rosettiformis</name>
    <dbReference type="NCBI Taxonomy" id="378272"/>
    <lineage>
        <taxon>Eukaryota</taxon>
        <taxon>Fungi</taxon>
        <taxon>Dikarya</taxon>
        <taxon>Basidiomycota</taxon>
        <taxon>Agaricomycotina</taxon>
        <taxon>Agaricomycetes</taxon>
        <taxon>Polyporales</taxon>
        <taxon>Irpicaceae</taxon>
        <taxon>Irpex</taxon>
    </lineage>
</organism>
<protein>
    <submittedName>
        <fullName evidence="1">Uncharacterized protein</fullName>
    </submittedName>
</protein>
<keyword evidence="2" id="KW-1185">Reference proteome</keyword>
<dbReference type="EMBL" id="MU274911">
    <property type="protein sequence ID" value="KAI0089044.1"/>
    <property type="molecule type" value="Genomic_DNA"/>
</dbReference>
<accession>A0ACB8U486</accession>
<sequence>MAASACQVVCDEREYVASHPGRSQYSTGGTSACGLAALNCARIILQSEMQGDRRREELLEMMTERKTCENILDICVEWSNTVHLEVEDIYDLPIFDATLALCWSDYGRPGAEQFRALLQRLAQNTLRSAAVVITRPPEIICVLKIVLKDRHVFVTFDSHPRHKHPEGAAFIFHPSLDAVAIYLSELLRYDDNLLSDSSLQWQAQLLGQYSAHLFVAKPDGILRYPTKPSHSSSIEELLIRTSLKMLKLKAEIAQLREKNQSLESDLQRAASAKDRLERRMDGARRKSTTAATTSSAPAAPNPTFGQSPASATRQQRLLWHTTDELDENGEVFATRISLKQPNPTQQKSDDDSIALAMQVQLHYEAEDRQLRAQMHALQTVEQKVFDCRICMETSPEDFVVKIDSCGHQFCRSCMLQYIRSKLNSSDQQSFPILCPACTAQQDDNELGMIDGLLAQQVGLNEQELSIFTGLELSAFSVQLHCRGCQQMMFVDREEYDEADTIACPLPGCTFAWCKACSRSIEIDGPRHSCDGTSELAHLMDRQGWKSCPGCRTPTSKVDGCNHMTCIVPGCNTHFCYLCGENIVQSVRRSAIQAAVQRHYNRCRMFDIPN</sequence>
<proteinExistence type="predicted"/>
<name>A0ACB8U486_9APHY</name>
<reference evidence="1" key="1">
    <citation type="journal article" date="2021" name="Environ. Microbiol.">
        <title>Gene family expansions and transcriptome signatures uncover fungal adaptations to wood decay.</title>
        <authorList>
            <person name="Hage H."/>
            <person name="Miyauchi S."/>
            <person name="Viragh M."/>
            <person name="Drula E."/>
            <person name="Min B."/>
            <person name="Chaduli D."/>
            <person name="Navarro D."/>
            <person name="Favel A."/>
            <person name="Norest M."/>
            <person name="Lesage-Meessen L."/>
            <person name="Balint B."/>
            <person name="Merenyi Z."/>
            <person name="de Eugenio L."/>
            <person name="Morin E."/>
            <person name="Martinez A.T."/>
            <person name="Baldrian P."/>
            <person name="Stursova M."/>
            <person name="Martinez M.J."/>
            <person name="Novotny C."/>
            <person name="Magnuson J.K."/>
            <person name="Spatafora J.W."/>
            <person name="Maurice S."/>
            <person name="Pangilinan J."/>
            <person name="Andreopoulos W."/>
            <person name="LaButti K."/>
            <person name="Hundley H."/>
            <person name="Na H."/>
            <person name="Kuo A."/>
            <person name="Barry K."/>
            <person name="Lipzen A."/>
            <person name="Henrissat B."/>
            <person name="Riley R."/>
            <person name="Ahrendt S."/>
            <person name="Nagy L.G."/>
            <person name="Grigoriev I.V."/>
            <person name="Martin F."/>
            <person name="Rosso M.N."/>
        </authorList>
    </citation>
    <scope>NUCLEOTIDE SEQUENCE</scope>
    <source>
        <strain evidence="1">CBS 384.51</strain>
    </source>
</reference>
<comment type="caution">
    <text evidence="1">The sequence shown here is derived from an EMBL/GenBank/DDBJ whole genome shotgun (WGS) entry which is preliminary data.</text>
</comment>
<dbReference type="Proteomes" id="UP001055072">
    <property type="component" value="Unassembled WGS sequence"/>
</dbReference>
<evidence type="ECO:0000313" key="2">
    <source>
        <dbReference type="Proteomes" id="UP001055072"/>
    </source>
</evidence>
<gene>
    <name evidence="1" type="ORF">BDY19DRAFT_1004995</name>
</gene>